<dbReference type="GO" id="GO:0016020">
    <property type="term" value="C:membrane"/>
    <property type="evidence" value="ECO:0007669"/>
    <property type="project" value="InterPro"/>
</dbReference>
<name>A0A1D2A5N3_AUXPR</name>
<accession>A0A1D2A5N3</accession>
<reference evidence="3" key="1">
    <citation type="submission" date="2015-08" db="EMBL/GenBank/DDBJ databases">
        <authorList>
            <person name="Babu N.S."/>
            <person name="Beckwith C.J."/>
            <person name="Beseler K.G."/>
            <person name="Brison A."/>
            <person name="Carone J.V."/>
            <person name="Caskin T.P."/>
            <person name="Diamond M."/>
            <person name="Durham M.E."/>
            <person name="Foxe J.M."/>
            <person name="Go M."/>
            <person name="Henderson B.A."/>
            <person name="Jones I.B."/>
            <person name="McGettigan J.A."/>
            <person name="Micheletti S.J."/>
            <person name="Nasrallah M.E."/>
            <person name="Ortiz D."/>
            <person name="Piller C.R."/>
            <person name="Privatt S.R."/>
            <person name="Schneider S.L."/>
            <person name="Sharp S."/>
            <person name="Smith T.C."/>
            <person name="Stanton J.D."/>
            <person name="Ullery H.E."/>
            <person name="Wilson R.J."/>
            <person name="Serrano M.G."/>
            <person name="Buck G."/>
            <person name="Lee V."/>
            <person name="Wang Y."/>
            <person name="Carvalho R."/>
            <person name="Voegtly L."/>
            <person name="Shi R."/>
            <person name="Duckworth R."/>
            <person name="Johnson A."/>
            <person name="Loviza R."/>
            <person name="Walstead R."/>
            <person name="Shah Z."/>
            <person name="Kiflezghi M."/>
            <person name="Wade K."/>
            <person name="Ball S.L."/>
            <person name="Bradley K.W."/>
            <person name="Asai D.J."/>
            <person name="Bowman C.A."/>
            <person name="Russell D.A."/>
            <person name="Pope W.H."/>
            <person name="Jacobs-Sera D."/>
            <person name="Hendrix R.W."/>
            <person name="Hatfull G.F."/>
        </authorList>
    </citation>
    <scope>NUCLEOTIDE SEQUENCE</scope>
</reference>
<keyword evidence="2" id="KW-0808">Transferase</keyword>
<dbReference type="SUPFAM" id="SSF53448">
    <property type="entry name" value="Nucleotide-diphospho-sugar transferases"/>
    <property type="match status" value="1"/>
</dbReference>
<dbReference type="EMBL" id="GDKF01001052">
    <property type="protein sequence ID" value="JAT77570.1"/>
    <property type="molecule type" value="Transcribed_RNA"/>
</dbReference>
<dbReference type="Pfam" id="PF01793">
    <property type="entry name" value="Glyco_transf_15"/>
    <property type="match status" value="1"/>
</dbReference>
<dbReference type="InterPro" id="IPR029044">
    <property type="entry name" value="Nucleotide-diphossugar_trans"/>
</dbReference>
<dbReference type="InterPro" id="IPR002685">
    <property type="entry name" value="Glyco_trans_15"/>
</dbReference>
<dbReference type="GO" id="GO:0000026">
    <property type="term" value="F:alpha-1,2-mannosyltransferase activity"/>
    <property type="evidence" value="ECO:0007669"/>
    <property type="project" value="TreeGrafter"/>
</dbReference>
<dbReference type="FunFam" id="3.90.550.10:FF:000051">
    <property type="entry name" value="Alpha-1,2-mannosyltransferase (Ktr4)"/>
    <property type="match status" value="1"/>
</dbReference>
<dbReference type="AlphaFoldDB" id="A0A1D2A5N3"/>
<gene>
    <name evidence="3" type="ORF">g.53609</name>
    <name evidence="4" type="ORF">g.53624</name>
</gene>
<comment type="similarity">
    <text evidence="1">Belongs to the glycosyltransferase 15 family.</text>
</comment>
<dbReference type="GO" id="GO:0006487">
    <property type="term" value="P:protein N-linked glycosylation"/>
    <property type="evidence" value="ECO:0007669"/>
    <property type="project" value="TreeGrafter"/>
</dbReference>
<dbReference type="GO" id="GO:0000032">
    <property type="term" value="P:cell wall mannoprotein biosynthetic process"/>
    <property type="evidence" value="ECO:0007669"/>
    <property type="project" value="TreeGrafter"/>
</dbReference>
<evidence type="ECO:0000256" key="1">
    <source>
        <dbReference type="ARBA" id="ARBA00007677"/>
    </source>
</evidence>
<dbReference type="PANTHER" id="PTHR31121">
    <property type="entry name" value="ALPHA-1,2 MANNOSYLTRANSFERASE KTR1"/>
    <property type="match status" value="1"/>
</dbReference>
<evidence type="ECO:0000313" key="3">
    <source>
        <dbReference type="EMBL" id="JAT74458.1"/>
    </source>
</evidence>
<organism evidence="3">
    <name type="scientific">Auxenochlorella protothecoides</name>
    <name type="common">Green microalga</name>
    <name type="synonym">Chlorella protothecoides</name>
    <dbReference type="NCBI Taxonomy" id="3075"/>
    <lineage>
        <taxon>Eukaryota</taxon>
        <taxon>Viridiplantae</taxon>
        <taxon>Chlorophyta</taxon>
        <taxon>core chlorophytes</taxon>
        <taxon>Trebouxiophyceae</taxon>
        <taxon>Chlorellales</taxon>
        <taxon>Chlorellaceae</taxon>
        <taxon>Auxenochlorella</taxon>
    </lineage>
</organism>
<protein>
    <submittedName>
        <fullName evidence="3">Uncharacterized protein</fullName>
    </submittedName>
</protein>
<dbReference type="Gene3D" id="3.90.550.10">
    <property type="entry name" value="Spore Coat Polysaccharide Biosynthesis Protein SpsA, Chain A"/>
    <property type="match status" value="1"/>
</dbReference>
<evidence type="ECO:0000256" key="2">
    <source>
        <dbReference type="ARBA" id="ARBA00022679"/>
    </source>
</evidence>
<evidence type="ECO:0000313" key="4">
    <source>
        <dbReference type="EMBL" id="JAT77570.1"/>
    </source>
</evidence>
<dbReference type="GO" id="GO:0005794">
    <property type="term" value="C:Golgi apparatus"/>
    <property type="evidence" value="ECO:0007669"/>
    <property type="project" value="TreeGrafter"/>
</dbReference>
<dbReference type="EMBL" id="GDKF01004164">
    <property type="protein sequence ID" value="JAT74458.1"/>
    <property type="molecule type" value="Transcribed_RNA"/>
</dbReference>
<dbReference type="PANTHER" id="PTHR31121:SF2">
    <property type="entry name" value="MANNOSYLTRANSFERASE KTR5-RELATED"/>
    <property type="match status" value="1"/>
</dbReference>
<sequence>MISVIESRGMASSRFWSMSRPRAGALRWPSRHFPHLALTATTLAALLYIACTRAPSPCGSQSPALNAALLSYPPHGPGVSSQNATFEHFKRRSEDDLRRAAALLASWPENKPKAAYFVLARQADLQGVIQSVGDLEARFNRKARYPYIFVNDAEFGDDFMAEVEALTDAPVFFGGVPAEQWGLPAHVDRVEAETAWRRMGAAGVLYGGSESYRHMCRYFSGFFMNHPLLRGFDYYWRVEPNVRFYCSLQRDPFAVMRDSGASYGWNIILTEIMETIPSLWATSIEFLHSAPSLLAAQPGIKAFASRFRLGSSLEETLAESRYNGCHFWSNFEIGRLDFLRGDAYQRYFQHLDSSGGFFMERWGDAPVHSIAAMLFLNKTEIHQFEDIGYTHDIHTHCPQSRELNQHCSCNPEADVNAHGYCMRYYKRQVLGEGSKA</sequence>
<proteinExistence type="inferred from homology"/>